<reference evidence="3 4" key="1">
    <citation type="journal article" date="2023" name="Microbiol. Resour. Announc.">
        <title>Complete Genome Sequence of Imperialibacter roseus strain P4T.</title>
        <authorList>
            <person name="Tizabi D.R."/>
            <person name="Bachvaroff T."/>
            <person name="Hill R.T."/>
        </authorList>
    </citation>
    <scope>NUCLEOTIDE SEQUENCE [LARGE SCALE GENOMIC DNA]</scope>
    <source>
        <strain evidence="3 4">P4T</strain>
    </source>
</reference>
<gene>
    <name evidence="3" type="ORF">RT717_13780</name>
</gene>
<dbReference type="InterPro" id="IPR019223">
    <property type="entry name" value="DUF2147"/>
</dbReference>
<evidence type="ECO:0000256" key="1">
    <source>
        <dbReference type="SAM" id="SignalP"/>
    </source>
</evidence>
<dbReference type="EMBL" id="CP136051">
    <property type="protein sequence ID" value="WOK09708.1"/>
    <property type="molecule type" value="Genomic_DNA"/>
</dbReference>
<dbReference type="Gene3D" id="2.40.128.520">
    <property type="match status" value="1"/>
</dbReference>
<keyword evidence="1" id="KW-0732">Signal</keyword>
<sequence length="139" mass="16178">MRILFFIALLLCSCLSQAQSITGQWVTIDDNTGKKRSIVEIYESEGKYFGKIIKLFREPGEEQDPVCDECEDYRKGKKIIGMNIITDMKKDGSELDGGEIMDPENGNIYKCKIWREGNELKVRGYLYFLYRTQTWLPQE</sequence>
<dbReference type="RefSeq" id="WP_317492315.1">
    <property type="nucleotide sequence ID" value="NZ_CP136051.1"/>
</dbReference>
<organism evidence="3 4">
    <name type="scientific">Imperialibacter roseus</name>
    <dbReference type="NCBI Taxonomy" id="1324217"/>
    <lineage>
        <taxon>Bacteria</taxon>
        <taxon>Pseudomonadati</taxon>
        <taxon>Bacteroidota</taxon>
        <taxon>Cytophagia</taxon>
        <taxon>Cytophagales</taxon>
        <taxon>Flammeovirgaceae</taxon>
        <taxon>Imperialibacter</taxon>
    </lineage>
</organism>
<dbReference type="Pfam" id="PF09917">
    <property type="entry name" value="DUF2147"/>
    <property type="match status" value="1"/>
</dbReference>
<proteinExistence type="predicted"/>
<dbReference type="Proteomes" id="UP001302349">
    <property type="component" value="Chromosome"/>
</dbReference>
<name>A0ABZ0IXE3_9BACT</name>
<keyword evidence="4" id="KW-1185">Reference proteome</keyword>
<feature type="chain" id="PRO_5045977192" evidence="1">
    <location>
        <begin position="19"/>
        <end position="139"/>
    </location>
</feature>
<dbReference type="PANTHER" id="PTHR36919">
    <property type="entry name" value="BLR1215 PROTEIN"/>
    <property type="match status" value="1"/>
</dbReference>
<evidence type="ECO:0000313" key="4">
    <source>
        <dbReference type="Proteomes" id="UP001302349"/>
    </source>
</evidence>
<accession>A0ABZ0IXE3</accession>
<dbReference type="PANTHER" id="PTHR36919:SF3">
    <property type="entry name" value="BLL5882 PROTEIN"/>
    <property type="match status" value="1"/>
</dbReference>
<evidence type="ECO:0000259" key="2">
    <source>
        <dbReference type="Pfam" id="PF09917"/>
    </source>
</evidence>
<protein>
    <submittedName>
        <fullName evidence="3">DUF2147 domain-containing protein</fullName>
    </submittedName>
</protein>
<evidence type="ECO:0000313" key="3">
    <source>
        <dbReference type="EMBL" id="WOK09708.1"/>
    </source>
</evidence>
<feature type="signal peptide" evidence="1">
    <location>
        <begin position="1"/>
        <end position="18"/>
    </location>
</feature>
<feature type="domain" description="DUF2147" evidence="2">
    <location>
        <begin position="23"/>
        <end position="135"/>
    </location>
</feature>